<dbReference type="SUPFAM" id="SSF46785">
    <property type="entry name" value="Winged helix' DNA-binding domain"/>
    <property type="match status" value="1"/>
</dbReference>
<dbReference type="InterPro" id="IPR036390">
    <property type="entry name" value="WH_DNA-bd_sf"/>
</dbReference>
<dbReference type="Gene3D" id="1.10.10.10">
    <property type="entry name" value="Winged helix-like DNA-binding domain superfamily/Winged helix DNA-binding domain"/>
    <property type="match status" value="1"/>
</dbReference>
<evidence type="ECO:0000259" key="1">
    <source>
        <dbReference type="Pfam" id="PF03551"/>
    </source>
</evidence>
<name>A0A9J7BV77_9BACT</name>
<dbReference type="AlphaFoldDB" id="A0A9J7BV77"/>
<evidence type="ECO:0000313" key="3">
    <source>
        <dbReference type="Proteomes" id="UP001059380"/>
    </source>
</evidence>
<dbReference type="EMBL" id="CP093313">
    <property type="protein sequence ID" value="UWZ86780.1"/>
    <property type="molecule type" value="Genomic_DNA"/>
</dbReference>
<dbReference type="PANTHER" id="PTHR33169">
    <property type="entry name" value="PADR-FAMILY TRANSCRIPTIONAL REGULATOR"/>
    <property type="match status" value="1"/>
</dbReference>
<dbReference type="InterPro" id="IPR005149">
    <property type="entry name" value="Tscrpt_reg_PadR_N"/>
</dbReference>
<dbReference type="Proteomes" id="UP001059380">
    <property type="component" value="Chromosome"/>
</dbReference>
<evidence type="ECO:0000313" key="2">
    <source>
        <dbReference type="EMBL" id="UWZ86780.1"/>
    </source>
</evidence>
<dbReference type="RefSeq" id="WP_260796417.1">
    <property type="nucleotide sequence ID" value="NZ_CP093313.1"/>
</dbReference>
<organism evidence="2 3">
    <name type="scientific">Occallatibacter riparius</name>
    <dbReference type="NCBI Taxonomy" id="1002689"/>
    <lineage>
        <taxon>Bacteria</taxon>
        <taxon>Pseudomonadati</taxon>
        <taxon>Acidobacteriota</taxon>
        <taxon>Terriglobia</taxon>
        <taxon>Terriglobales</taxon>
        <taxon>Acidobacteriaceae</taxon>
        <taxon>Occallatibacter</taxon>
    </lineage>
</organism>
<dbReference type="Pfam" id="PF03551">
    <property type="entry name" value="PadR"/>
    <property type="match status" value="1"/>
</dbReference>
<keyword evidence="3" id="KW-1185">Reference proteome</keyword>
<sequence>MPLLWLTWGFSPRGMGFFILKSSSSNKSPPFFFLSFDFLLPPMHFFAIVEKMGGRSYLGELELMLLLTVIQLGDDAYGVPIARAIEAQRGTEVSVGSVYASLERLEAKGLVTSTLGDPTPERGGKAKRFFRITKEGLTQVHETRRVLTRLWQTLPEPKLERL</sequence>
<protein>
    <submittedName>
        <fullName evidence="2">PadR family transcriptional regulator</fullName>
    </submittedName>
</protein>
<feature type="domain" description="Transcription regulator PadR N-terminal" evidence="1">
    <location>
        <begin position="66"/>
        <end position="140"/>
    </location>
</feature>
<dbReference type="InterPro" id="IPR052509">
    <property type="entry name" value="Metal_resp_DNA-bind_regulator"/>
</dbReference>
<dbReference type="InterPro" id="IPR036388">
    <property type="entry name" value="WH-like_DNA-bd_sf"/>
</dbReference>
<accession>A0A9J7BV77</accession>
<dbReference type="PANTHER" id="PTHR33169:SF14">
    <property type="entry name" value="TRANSCRIPTIONAL REGULATOR RV3488"/>
    <property type="match status" value="1"/>
</dbReference>
<proteinExistence type="predicted"/>
<dbReference type="KEGG" id="orp:MOP44_12720"/>
<reference evidence="2" key="1">
    <citation type="submission" date="2021-04" db="EMBL/GenBank/DDBJ databases">
        <title>Phylogenetic analysis of Acidobacteriaceae.</title>
        <authorList>
            <person name="Qiu L."/>
            <person name="Zhang Q."/>
        </authorList>
    </citation>
    <scope>NUCLEOTIDE SEQUENCE</scope>
    <source>
        <strain evidence="2">DSM 25168</strain>
    </source>
</reference>
<gene>
    <name evidence="2" type="ORF">MOP44_12720</name>
</gene>